<dbReference type="SUPFAM" id="SSF56219">
    <property type="entry name" value="DNase I-like"/>
    <property type="match status" value="1"/>
</dbReference>
<organism evidence="1">
    <name type="scientific">Sesamum angustifolium</name>
    <dbReference type="NCBI Taxonomy" id="2727405"/>
    <lineage>
        <taxon>Eukaryota</taxon>
        <taxon>Viridiplantae</taxon>
        <taxon>Streptophyta</taxon>
        <taxon>Embryophyta</taxon>
        <taxon>Tracheophyta</taxon>
        <taxon>Spermatophyta</taxon>
        <taxon>Magnoliopsida</taxon>
        <taxon>eudicotyledons</taxon>
        <taxon>Gunneridae</taxon>
        <taxon>Pentapetalae</taxon>
        <taxon>asterids</taxon>
        <taxon>lamiids</taxon>
        <taxon>Lamiales</taxon>
        <taxon>Pedaliaceae</taxon>
        <taxon>Sesamum</taxon>
    </lineage>
</organism>
<dbReference type="Gene3D" id="3.60.10.10">
    <property type="entry name" value="Endonuclease/exonuclease/phosphatase"/>
    <property type="match status" value="1"/>
</dbReference>
<gene>
    <name evidence="1" type="ORF">Sangu_1007600</name>
</gene>
<accession>A0AAW2PH06</accession>
<dbReference type="EMBL" id="JACGWK010000005">
    <property type="protein sequence ID" value="KAL0354263.1"/>
    <property type="molecule type" value="Genomic_DNA"/>
</dbReference>
<protein>
    <submittedName>
        <fullName evidence="1">Uncharacterized protein</fullName>
    </submittedName>
</protein>
<dbReference type="AlphaFoldDB" id="A0AAW2PH06"/>
<sequence length="203" mass="22904">MNKSWLILGDFNSVKLLAEKQLGVAPTWYELKGFVNCCLSLRLNDAPTTGCYFTWYSNNKSNPVWCKLDRVLFNNEWLEAGLLCNAHFSPSGCLFDYSPDHQDFIATVENGWNLNVDGIMQFSLCRKLKTLKGHLKAFNNLHFSYISVRAKEADLDLQDAQLQLESDPENAAIRDSVGELRKTVVFLTEAGGHFSTKKPNSTS</sequence>
<reference evidence="1" key="1">
    <citation type="submission" date="2020-06" db="EMBL/GenBank/DDBJ databases">
        <authorList>
            <person name="Li T."/>
            <person name="Hu X."/>
            <person name="Zhang T."/>
            <person name="Song X."/>
            <person name="Zhang H."/>
            <person name="Dai N."/>
            <person name="Sheng W."/>
            <person name="Hou X."/>
            <person name="Wei L."/>
        </authorList>
    </citation>
    <scope>NUCLEOTIDE SEQUENCE</scope>
    <source>
        <strain evidence="1">G01</strain>
        <tissue evidence="1">Leaf</tissue>
    </source>
</reference>
<proteinExistence type="predicted"/>
<evidence type="ECO:0000313" key="1">
    <source>
        <dbReference type="EMBL" id="KAL0354263.1"/>
    </source>
</evidence>
<reference evidence="1" key="2">
    <citation type="journal article" date="2024" name="Plant">
        <title>Genomic evolution and insights into agronomic trait innovations of Sesamum species.</title>
        <authorList>
            <person name="Miao H."/>
            <person name="Wang L."/>
            <person name="Qu L."/>
            <person name="Liu H."/>
            <person name="Sun Y."/>
            <person name="Le M."/>
            <person name="Wang Q."/>
            <person name="Wei S."/>
            <person name="Zheng Y."/>
            <person name="Lin W."/>
            <person name="Duan Y."/>
            <person name="Cao H."/>
            <person name="Xiong S."/>
            <person name="Wang X."/>
            <person name="Wei L."/>
            <person name="Li C."/>
            <person name="Ma Q."/>
            <person name="Ju M."/>
            <person name="Zhao R."/>
            <person name="Li G."/>
            <person name="Mu C."/>
            <person name="Tian Q."/>
            <person name="Mei H."/>
            <person name="Zhang T."/>
            <person name="Gao T."/>
            <person name="Zhang H."/>
        </authorList>
    </citation>
    <scope>NUCLEOTIDE SEQUENCE</scope>
    <source>
        <strain evidence="1">G01</strain>
    </source>
</reference>
<name>A0AAW2PH06_9LAMI</name>
<dbReference type="InterPro" id="IPR036691">
    <property type="entry name" value="Endo/exonu/phosph_ase_sf"/>
</dbReference>
<dbReference type="PANTHER" id="PTHR33710:SF64">
    <property type="entry name" value="ENDONUCLEASE_EXONUCLEASE_PHOSPHATASE DOMAIN-CONTAINING PROTEIN"/>
    <property type="match status" value="1"/>
</dbReference>
<dbReference type="PANTHER" id="PTHR33710">
    <property type="entry name" value="BNAC02G09200D PROTEIN"/>
    <property type="match status" value="1"/>
</dbReference>
<comment type="caution">
    <text evidence="1">The sequence shown here is derived from an EMBL/GenBank/DDBJ whole genome shotgun (WGS) entry which is preliminary data.</text>
</comment>